<gene>
    <name evidence="7" type="ORF">Nepgr_021318</name>
</gene>
<dbReference type="AlphaFoldDB" id="A0AAD3SYL3"/>
<dbReference type="Pfam" id="PF01657">
    <property type="entry name" value="Stress-antifung"/>
    <property type="match status" value="1"/>
</dbReference>
<dbReference type="CDD" id="cd23509">
    <property type="entry name" value="Gnk2-like"/>
    <property type="match status" value="1"/>
</dbReference>
<evidence type="ECO:0000256" key="1">
    <source>
        <dbReference type="ARBA" id="ARBA00004613"/>
    </source>
</evidence>
<dbReference type="Proteomes" id="UP001279734">
    <property type="component" value="Unassembled WGS sequence"/>
</dbReference>
<name>A0AAD3SYL3_NEPGR</name>
<dbReference type="PANTHER" id="PTHR32411">
    <property type="entry name" value="CYSTEINE-RICH REPEAT SECRETORY PROTEIN 38-RELATED"/>
    <property type="match status" value="1"/>
</dbReference>
<comment type="similarity">
    <text evidence="5">Belongs to the cysteine-rich repeat secretory protein family.</text>
</comment>
<dbReference type="PROSITE" id="PS51473">
    <property type="entry name" value="GNK2"/>
    <property type="match status" value="1"/>
</dbReference>
<keyword evidence="4" id="KW-0677">Repeat</keyword>
<dbReference type="PANTHER" id="PTHR32411:SF43">
    <property type="entry name" value="CYSTEINE-RICH REPEAT SECRETORY PROTEIN 38"/>
    <property type="match status" value="1"/>
</dbReference>
<comment type="subcellular location">
    <subcellularLocation>
        <location evidence="1">Secreted</location>
    </subcellularLocation>
</comment>
<dbReference type="GO" id="GO:0005576">
    <property type="term" value="C:extracellular region"/>
    <property type="evidence" value="ECO:0007669"/>
    <property type="project" value="UniProtKB-SubCell"/>
</dbReference>
<evidence type="ECO:0000256" key="5">
    <source>
        <dbReference type="ARBA" id="ARBA00038515"/>
    </source>
</evidence>
<organism evidence="7 8">
    <name type="scientific">Nepenthes gracilis</name>
    <name type="common">Slender pitcher plant</name>
    <dbReference type="NCBI Taxonomy" id="150966"/>
    <lineage>
        <taxon>Eukaryota</taxon>
        <taxon>Viridiplantae</taxon>
        <taxon>Streptophyta</taxon>
        <taxon>Embryophyta</taxon>
        <taxon>Tracheophyta</taxon>
        <taxon>Spermatophyta</taxon>
        <taxon>Magnoliopsida</taxon>
        <taxon>eudicotyledons</taxon>
        <taxon>Gunneridae</taxon>
        <taxon>Pentapetalae</taxon>
        <taxon>Caryophyllales</taxon>
        <taxon>Nepenthaceae</taxon>
        <taxon>Nepenthes</taxon>
    </lineage>
</organism>
<keyword evidence="8" id="KW-1185">Reference proteome</keyword>
<evidence type="ECO:0000256" key="4">
    <source>
        <dbReference type="ARBA" id="ARBA00022737"/>
    </source>
</evidence>
<evidence type="ECO:0000259" key="6">
    <source>
        <dbReference type="PROSITE" id="PS51473"/>
    </source>
</evidence>
<accession>A0AAD3SYL3</accession>
<evidence type="ECO:0000256" key="2">
    <source>
        <dbReference type="ARBA" id="ARBA00022525"/>
    </source>
</evidence>
<sequence length="252" mass="28318">MASCSTPPLIADSDKAIFMAVLRTFLLIVVFSFQFANSSAQELIFRFNCSDVSPDSKSYQYQYNLAGVLRTLNSSDSAFNESSMGESPNQVYGLYLCRGDATDHICRSCVHNATSMIVDQCPYAADALIVYEYCFFRYSNVSFFGKLESSPIIYMWNVENITGTSVGSFEQVVNETMMEITAEAALGDRLGQKFATKKTNYTAENGTLEKEKINGDSYRRHSCNGWFCVSLRHGRTLLQKKESKEQDRCIIC</sequence>
<dbReference type="Gene3D" id="3.30.430.20">
    <property type="entry name" value="Gnk2 domain, C-X8-C-X2-C motif"/>
    <property type="match status" value="1"/>
</dbReference>
<keyword evidence="2" id="KW-0964">Secreted</keyword>
<reference evidence="7" key="1">
    <citation type="submission" date="2023-05" db="EMBL/GenBank/DDBJ databases">
        <title>Nepenthes gracilis genome sequencing.</title>
        <authorList>
            <person name="Fukushima K."/>
        </authorList>
    </citation>
    <scope>NUCLEOTIDE SEQUENCE</scope>
    <source>
        <strain evidence="7">SING2019-196</strain>
    </source>
</reference>
<dbReference type="InterPro" id="IPR002902">
    <property type="entry name" value="GNK2"/>
</dbReference>
<comment type="caution">
    <text evidence="7">The sequence shown here is derived from an EMBL/GenBank/DDBJ whole genome shotgun (WGS) entry which is preliminary data.</text>
</comment>
<evidence type="ECO:0000256" key="3">
    <source>
        <dbReference type="ARBA" id="ARBA00022729"/>
    </source>
</evidence>
<proteinExistence type="inferred from homology"/>
<evidence type="ECO:0000313" key="8">
    <source>
        <dbReference type="Proteomes" id="UP001279734"/>
    </source>
</evidence>
<feature type="domain" description="Gnk2-homologous" evidence="6">
    <location>
        <begin position="40"/>
        <end position="143"/>
    </location>
</feature>
<keyword evidence="3" id="KW-0732">Signal</keyword>
<evidence type="ECO:0000313" key="7">
    <source>
        <dbReference type="EMBL" id="GMH19477.1"/>
    </source>
</evidence>
<dbReference type="InterPro" id="IPR050581">
    <property type="entry name" value="CRR_secretory_protein"/>
</dbReference>
<protein>
    <recommendedName>
        <fullName evidence="6">Gnk2-homologous domain-containing protein</fullName>
    </recommendedName>
</protein>
<dbReference type="EMBL" id="BSYO01000020">
    <property type="protein sequence ID" value="GMH19477.1"/>
    <property type="molecule type" value="Genomic_DNA"/>
</dbReference>
<dbReference type="InterPro" id="IPR038408">
    <property type="entry name" value="GNK2_sf"/>
</dbReference>